<feature type="transmembrane region" description="Helical" evidence="1">
    <location>
        <begin position="20"/>
        <end position="45"/>
    </location>
</feature>
<feature type="transmembrane region" description="Helical" evidence="1">
    <location>
        <begin position="160"/>
        <end position="178"/>
    </location>
</feature>
<dbReference type="EMBL" id="KB908681">
    <property type="protein sequence ID" value="EOA85559.1"/>
    <property type="molecule type" value="Genomic_DNA"/>
</dbReference>
<protein>
    <recommendedName>
        <fullName evidence="2">DUF7703 domain-containing protein</fullName>
    </recommendedName>
</protein>
<feature type="transmembrane region" description="Helical" evidence="1">
    <location>
        <begin position="82"/>
        <end position="107"/>
    </location>
</feature>
<feature type="transmembrane region" description="Helical" evidence="1">
    <location>
        <begin position="119"/>
        <end position="140"/>
    </location>
</feature>
<dbReference type="PANTHER" id="PTHR37013">
    <property type="entry name" value="INTEGRAL MEMBRANE PROTEIN (AFU_ORTHOLOGUE AFUA_1G05950)-RELATED"/>
    <property type="match status" value="1"/>
</dbReference>
<dbReference type="GeneID" id="19400994"/>
<evidence type="ECO:0000259" key="2">
    <source>
        <dbReference type="Pfam" id="PF24802"/>
    </source>
</evidence>
<keyword evidence="1" id="KW-1133">Transmembrane helix</keyword>
<proteinExistence type="predicted"/>
<dbReference type="OrthoDB" id="405906at2759"/>
<dbReference type="PANTHER" id="PTHR37013:SF4">
    <property type="entry name" value="INTEGRAL MEMBRANE PROTEIN"/>
    <property type="match status" value="1"/>
</dbReference>
<keyword evidence="4" id="KW-1185">Reference proteome</keyword>
<keyword evidence="1" id="KW-0472">Membrane</keyword>
<dbReference type="AlphaFoldDB" id="R0K7R5"/>
<accession>R0K7R5</accession>
<dbReference type="Pfam" id="PF24802">
    <property type="entry name" value="DUF7703"/>
    <property type="match status" value="1"/>
</dbReference>
<name>R0K7R5_EXST2</name>
<evidence type="ECO:0000313" key="4">
    <source>
        <dbReference type="Proteomes" id="UP000016935"/>
    </source>
</evidence>
<keyword evidence="1" id="KW-0812">Transmembrane</keyword>
<dbReference type="RefSeq" id="XP_008026813.1">
    <property type="nucleotide sequence ID" value="XM_008028622.1"/>
</dbReference>
<organism evidence="3 4">
    <name type="scientific">Exserohilum turcicum (strain 28A)</name>
    <name type="common">Northern leaf blight fungus</name>
    <name type="synonym">Setosphaeria turcica</name>
    <dbReference type="NCBI Taxonomy" id="671987"/>
    <lineage>
        <taxon>Eukaryota</taxon>
        <taxon>Fungi</taxon>
        <taxon>Dikarya</taxon>
        <taxon>Ascomycota</taxon>
        <taxon>Pezizomycotina</taxon>
        <taxon>Dothideomycetes</taxon>
        <taxon>Pleosporomycetidae</taxon>
        <taxon>Pleosporales</taxon>
        <taxon>Pleosporineae</taxon>
        <taxon>Pleosporaceae</taxon>
        <taxon>Exserohilum</taxon>
    </lineage>
</organism>
<dbReference type="HOGENOM" id="CLU_045148_0_0_1"/>
<feature type="transmembrane region" description="Helical" evidence="1">
    <location>
        <begin position="52"/>
        <end position="76"/>
    </location>
</feature>
<evidence type="ECO:0000256" key="1">
    <source>
        <dbReference type="SAM" id="Phobius"/>
    </source>
</evidence>
<dbReference type="eggNOG" id="ENOG502SMU4">
    <property type="taxonomic scope" value="Eukaryota"/>
</dbReference>
<gene>
    <name evidence="3" type="ORF">SETTUDRAFT_169734</name>
</gene>
<sequence length="356" mass="39693">MAKEQDVGIVGGVTAHLSILMTMAAFLAIAMHNVIEIMFLIFALFKQRSGLYFWSFIIATSGIVPHAIGFVLKFFQVTTLDLLSSAIIGVGWACMVIGQSVVLYSRLHLVVQDKIRIRWVLYMIIFNGLVLGIPLFVLAMGANYKYSPRFLPGFLVYDKIQIVIISIQETIISLIYVYETVRLLGGHGTRAPVPLKKLLRHLILVNVIVLIFDITPLAVQFSGHYEIQTTYKTAVYSVKLKIEFSVLNRLVSIVKHKNLLSTRRTLGTNLTFSRWTGSKKADLDTGVMNNTATFTKMDELSSRDRCRKVSSVKTFQASVDHVGIINLEDDTQDLESGNSQLGVLEKATSSSTVVRV</sequence>
<feature type="transmembrane region" description="Helical" evidence="1">
    <location>
        <begin position="198"/>
        <end position="219"/>
    </location>
</feature>
<reference evidence="3 4" key="2">
    <citation type="journal article" date="2013" name="PLoS Genet.">
        <title>Comparative genome structure, secondary metabolite, and effector coding capacity across Cochliobolus pathogens.</title>
        <authorList>
            <person name="Condon B.J."/>
            <person name="Leng Y."/>
            <person name="Wu D."/>
            <person name="Bushley K.E."/>
            <person name="Ohm R.A."/>
            <person name="Otillar R."/>
            <person name="Martin J."/>
            <person name="Schackwitz W."/>
            <person name="Grimwood J."/>
            <person name="MohdZainudin N."/>
            <person name="Xue C."/>
            <person name="Wang R."/>
            <person name="Manning V.A."/>
            <person name="Dhillon B."/>
            <person name="Tu Z.J."/>
            <person name="Steffenson B.J."/>
            <person name="Salamov A."/>
            <person name="Sun H."/>
            <person name="Lowry S."/>
            <person name="LaButti K."/>
            <person name="Han J."/>
            <person name="Copeland A."/>
            <person name="Lindquist E."/>
            <person name="Barry K."/>
            <person name="Schmutz J."/>
            <person name="Baker S.E."/>
            <person name="Ciuffetti L.M."/>
            <person name="Grigoriev I.V."/>
            <person name="Zhong S."/>
            <person name="Turgeon B.G."/>
        </authorList>
    </citation>
    <scope>NUCLEOTIDE SEQUENCE [LARGE SCALE GENOMIC DNA]</scope>
    <source>
        <strain evidence="4">28A</strain>
    </source>
</reference>
<feature type="domain" description="DUF7703" evidence="2">
    <location>
        <begin position="19"/>
        <end position="255"/>
    </location>
</feature>
<evidence type="ECO:0000313" key="3">
    <source>
        <dbReference type="EMBL" id="EOA85559.1"/>
    </source>
</evidence>
<dbReference type="InterPro" id="IPR056120">
    <property type="entry name" value="DUF7703"/>
</dbReference>
<reference evidence="3 4" key="1">
    <citation type="journal article" date="2012" name="PLoS Pathog.">
        <title>Diverse lifestyles and strategies of plant pathogenesis encoded in the genomes of eighteen Dothideomycetes fungi.</title>
        <authorList>
            <person name="Ohm R.A."/>
            <person name="Feau N."/>
            <person name="Henrissat B."/>
            <person name="Schoch C.L."/>
            <person name="Horwitz B.A."/>
            <person name="Barry K.W."/>
            <person name="Condon B.J."/>
            <person name="Copeland A.C."/>
            <person name="Dhillon B."/>
            <person name="Glaser F."/>
            <person name="Hesse C.N."/>
            <person name="Kosti I."/>
            <person name="LaButti K."/>
            <person name="Lindquist E.A."/>
            <person name="Lucas S."/>
            <person name="Salamov A.A."/>
            <person name="Bradshaw R.E."/>
            <person name="Ciuffetti L."/>
            <person name="Hamelin R.C."/>
            <person name="Kema G.H.J."/>
            <person name="Lawrence C."/>
            <person name="Scott J.A."/>
            <person name="Spatafora J.W."/>
            <person name="Turgeon B.G."/>
            <person name="de Wit P.J.G.M."/>
            <person name="Zhong S."/>
            <person name="Goodwin S.B."/>
            <person name="Grigoriev I.V."/>
        </authorList>
    </citation>
    <scope>NUCLEOTIDE SEQUENCE [LARGE SCALE GENOMIC DNA]</scope>
    <source>
        <strain evidence="4">28A</strain>
    </source>
</reference>
<dbReference type="Proteomes" id="UP000016935">
    <property type="component" value="Unassembled WGS sequence"/>
</dbReference>